<dbReference type="AlphaFoldDB" id="F5Y754"/>
<dbReference type="InterPro" id="IPR036514">
    <property type="entry name" value="SGNH_hydro_sf"/>
</dbReference>
<dbReference type="SUPFAM" id="SSF52266">
    <property type="entry name" value="SGNH hydrolase"/>
    <property type="match status" value="1"/>
</dbReference>
<keyword evidence="4" id="KW-1185">Reference proteome</keyword>
<accession>F5Y754</accession>
<dbReference type="eggNOG" id="COG2755">
    <property type="taxonomic scope" value="Bacteria"/>
</dbReference>
<dbReference type="HOGENOM" id="CLU_1128652_0_0_12"/>
<reference evidence="4" key="1">
    <citation type="submission" date="2009-12" db="EMBL/GenBank/DDBJ databases">
        <title>Complete sequence of Treponema azotonutricium strain ZAS-9.</title>
        <authorList>
            <person name="Tetu S.G."/>
            <person name="Matson E."/>
            <person name="Ren Q."/>
            <person name="Seshadri R."/>
            <person name="Elbourne L."/>
            <person name="Hassan K.A."/>
            <person name="Durkin A."/>
            <person name="Radune D."/>
            <person name="Mohamoud Y."/>
            <person name="Shay R."/>
            <person name="Jin S."/>
            <person name="Zhang X."/>
            <person name="Lucey K."/>
            <person name="Ballor N.R."/>
            <person name="Ottesen E."/>
            <person name="Rosenthal R."/>
            <person name="Allen A."/>
            <person name="Leadbetter J.R."/>
            <person name="Paulsen I.T."/>
        </authorList>
    </citation>
    <scope>NUCLEOTIDE SEQUENCE [LARGE SCALE GENOMIC DNA]</scope>
    <source>
        <strain evidence="4">ATCC BAA-888 / DSM 13862 / ZAS-9</strain>
    </source>
</reference>
<proteinExistence type="predicted"/>
<dbReference type="PANTHER" id="PTHR30383">
    <property type="entry name" value="THIOESTERASE 1/PROTEASE 1/LYSOPHOSPHOLIPASE L1"/>
    <property type="match status" value="1"/>
</dbReference>
<dbReference type="InterPro" id="IPR051532">
    <property type="entry name" value="Ester_Hydrolysis_Enzymes"/>
</dbReference>
<dbReference type="Gene3D" id="3.40.50.1110">
    <property type="entry name" value="SGNH hydrolase"/>
    <property type="match status" value="1"/>
</dbReference>
<dbReference type="STRING" id="545695.TREAZ_1141"/>
<name>F5Y754_LEAAZ</name>
<evidence type="ECO:0000313" key="4">
    <source>
        <dbReference type="Proteomes" id="UP000009222"/>
    </source>
</evidence>
<protein>
    <submittedName>
        <fullName evidence="3">Esterase</fullName>
    </submittedName>
</protein>
<feature type="chain" id="PRO_5003331486" evidence="1">
    <location>
        <begin position="27"/>
        <end position="246"/>
    </location>
</feature>
<dbReference type="InParanoid" id="F5Y754"/>
<dbReference type="GO" id="GO:0004622">
    <property type="term" value="F:phosphatidylcholine lysophospholipase activity"/>
    <property type="evidence" value="ECO:0007669"/>
    <property type="project" value="TreeGrafter"/>
</dbReference>
<dbReference type="Proteomes" id="UP000009222">
    <property type="component" value="Chromosome"/>
</dbReference>
<evidence type="ECO:0000259" key="2">
    <source>
        <dbReference type="Pfam" id="PF13472"/>
    </source>
</evidence>
<sequence length="246" mass="28369">MNKYFCIKLSIFITIFVLLAACCSMAKNVGYKYIPIPENSQKKVLTRPIVCLGDSLTEGYVSSMVGIVDREHSYPAFLQEKVNVQVVNSGISGNTTKETLDRIEKDVLAYNPDMVIVFLGTNDFFLRDLPLEETQENLQKILDKINDGDRLIFLVKFYSNQILERFMSWKEWSVRRWQSTINKYDSMFEELAHKNNAVLISGVWEGIDIEADMPDSVHPDTHGYWLIEENIFLAVKSYISEENLIE</sequence>
<evidence type="ECO:0000313" key="3">
    <source>
        <dbReference type="EMBL" id="AEF83405.1"/>
    </source>
</evidence>
<dbReference type="PANTHER" id="PTHR30383:SF5">
    <property type="entry name" value="SGNH HYDROLASE-TYPE ESTERASE DOMAIN-CONTAINING PROTEIN"/>
    <property type="match status" value="1"/>
</dbReference>
<dbReference type="InterPro" id="IPR013830">
    <property type="entry name" value="SGNH_hydro"/>
</dbReference>
<gene>
    <name evidence="3" type="ordered locus">TREAZ_1141</name>
</gene>
<dbReference type="PROSITE" id="PS51257">
    <property type="entry name" value="PROKAR_LIPOPROTEIN"/>
    <property type="match status" value="1"/>
</dbReference>
<organism evidence="3 4">
    <name type="scientific">Leadbettera azotonutricia (strain ATCC BAA-888 / DSM 13862 / ZAS-9)</name>
    <name type="common">Treponema azotonutricium</name>
    <dbReference type="NCBI Taxonomy" id="545695"/>
    <lineage>
        <taxon>Bacteria</taxon>
        <taxon>Pseudomonadati</taxon>
        <taxon>Spirochaetota</taxon>
        <taxon>Spirochaetia</taxon>
        <taxon>Spirochaetales</taxon>
        <taxon>Breznakiellaceae</taxon>
        <taxon>Leadbettera</taxon>
    </lineage>
</organism>
<dbReference type="KEGG" id="taz:TREAZ_1141"/>
<keyword evidence="1" id="KW-0732">Signal</keyword>
<evidence type="ECO:0000256" key="1">
    <source>
        <dbReference type="SAM" id="SignalP"/>
    </source>
</evidence>
<feature type="domain" description="SGNH hydrolase-type esterase" evidence="2">
    <location>
        <begin position="51"/>
        <end position="225"/>
    </location>
</feature>
<dbReference type="Pfam" id="PF13472">
    <property type="entry name" value="Lipase_GDSL_2"/>
    <property type="match status" value="1"/>
</dbReference>
<dbReference type="EMBL" id="CP001841">
    <property type="protein sequence ID" value="AEF83405.1"/>
    <property type="molecule type" value="Genomic_DNA"/>
</dbReference>
<reference evidence="3 4" key="2">
    <citation type="journal article" date="2011" name="ISME J.">
        <title>RNA-seq reveals cooperative metabolic interactions between two termite-gut spirochete species in co-culture.</title>
        <authorList>
            <person name="Rosenthal A.Z."/>
            <person name="Matson E.G."/>
            <person name="Eldar A."/>
            <person name="Leadbetter J.R."/>
        </authorList>
    </citation>
    <scope>NUCLEOTIDE SEQUENCE [LARGE SCALE GENOMIC DNA]</scope>
    <source>
        <strain evidence="4">ATCC BAA-888 / DSM 13862 / ZAS-9</strain>
    </source>
</reference>
<feature type="signal peptide" evidence="1">
    <location>
        <begin position="1"/>
        <end position="26"/>
    </location>
</feature>